<dbReference type="InterPro" id="IPR032710">
    <property type="entry name" value="NTF2-like_dom_sf"/>
</dbReference>
<proteinExistence type="predicted"/>
<evidence type="ECO:0000313" key="3">
    <source>
        <dbReference type="Proteomes" id="UP001521150"/>
    </source>
</evidence>
<keyword evidence="3" id="KW-1185">Reference proteome</keyword>
<organism evidence="2 3">
    <name type="scientific">Kibdelosporangium philippinense</name>
    <dbReference type="NCBI Taxonomy" id="211113"/>
    <lineage>
        <taxon>Bacteria</taxon>
        <taxon>Bacillati</taxon>
        <taxon>Actinomycetota</taxon>
        <taxon>Actinomycetes</taxon>
        <taxon>Pseudonocardiales</taxon>
        <taxon>Pseudonocardiaceae</taxon>
        <taxon>Kibdelosporangium</taxon>
    </lineage>
</organism>
<dbReference type="Proteomes" id="UP001521150">
    <property type="component" value="Unassembled WGS sequence"/>
</dbReference>
<dbReference type="EMBL" id="JAJVCN010000002">
    <property type="protein sequence ID" value="MCE7006303.1"/>
    <property type="molecule type" value="Genomic_DNA"/>
</dbReference>
<gene>
    <name evidence="2" type="ORF">LWC34_26190</name>
</gene>
<accession>A0ABS8ZIM5</accession>
<dbReference type="Pfam" id="PF13577">
    <property type="entry name" value="SnoaL_4"/>
    <property type="match status" value="1"/>
</dbReference>
<feature type="domain" description="SnoaL-like" evidence="1">
    <location>
        <begin position="2"/>
        <end position="119"/>
    </location>
</feature>
<sequence length="136" mass="14969">MDRVEIAGLLARLAHLLDEARYEDAATVFADDAVIRSPRGGEVRGIADLISFLQRAHVEDERTQHITTDVVVDVEGDQASMSANQLVFFYRAGQPPHRRSGLRLAYTAVRTSMGWRISEGEVVPAWIDGPPVTVVA</sequence>
<dbReference type="CDD" id="cd00531">
    <property type="entry name" value="NTF2_like"/>
    <property type="match status" value="1"/>
</dbReference>
<evidence type="ECO:0000259" key="1">
    <source>
        <dbReference type="Pfam" id="PF13577"/>
    </source>
</evidence>
<dbReference type="SUPFAM" id="SSF54427">
    <property type="entry name" value="NTF2-like"/>
    <property type="match status" value="1"/>
</dbReference>
<reference evidence="2 3" key="1">
    <citation type="submission" date="2021-12" db="EMBL/GenBank/DDBJ databases">
        <title>Genome sequence of Kibdelosporangium philippinense ATCC 49844.</title>
        <authorList>
            <person name="Fedorov E.A."/>
            <person name="Omeragic M."/>
            <person name="Shalygina K.F."/>
            <person name="Maclea K.S."/>
        </authorList>
    </citation>
    <scope>NUCLEOTIDE SEQUENCE [LARGE SCALE GENOMIC DNA]</scope>
    <source>
        <strain evidence="2 3">ATCC 49844</strain>
    </source>
</reference>
<protein>
    <submittedName>
        <fullName evidence="2">Nuclear transport factor 2 family protein</fullName>
    </submittedName>
</protein>
<dbReference type="InterPro" id="IPR037401">
    <property type="entry name" value="SnoaL-like"/>
</dbReference>
<name>A0ABS8ZIM5_9PSEU</name>
<dbReference type="Gene3D" id="3.10.450.50">
    <property type="match status" value="1"/>
</dbReference>
<comment type="caution">
    <text evidence="2">The sequence shown here is derived from an EMBL/GenBank/DDBJ whole genome shotgun (WGS) entry which is preliminary data.</text>
</comment>
<evidence type="ECO:0000313" key="2">
    <source>
        <dbReference type="EMBL" id="MCE7006303.1"/>
    </source>
</evidence>
<dbReference type="RefSeq" id="WP_233727800.1">
    <property type="nucleotide sequence ID" value="NZ_JAJVCN010000002.1"/>
</dbReference>